<evidence type="ECO:0000256" key="1">
    <source>
        <dbReference type="SAM" id="MobiDB-lite"/>
    </source>
</evidence>
<organism evidence="3 4">
    <name type="scientific">Mizuhopecten yessoensis</name>
    <name type="common">Japanese scallop</name>
    <name type="synonym">Patinopecten yessoensis</name>
    <dbReference type="NCBI Taxonomy" id="6573"/>
    <lineage>
        <taxon>Eukaryota</taxon>
        <taxon>Metazoa</taxon>
        <taxon>Spiralia</taxon>
        <taxon>Lophotrochozoa</taxon>
        <taxon>Mollusca</taxon>
        <taxon>Bivalvia</taxon>
        <taxon>Autobranchia</taxon>
        <taxon>Pteriomorphia</taxon>
        <taxon>Pectinida</taxon>
        <taxon>Pectinoidea</taxon>
        <taxon>Pectinidae</taxon>
        <taxon>Mizuhopecten</taxon>
    </lineage>
</organism>
<dbReference type="GO" id="GO:0004843">
    <property type="term" value="F:cysteine-type deubiquitinase activity"/>
    <property type="evidence" value="ECO:0007669"/>
    <property type="project" value="InterPro"/>
</dbReference>
<dbReference type="Gene3D" id="3.90.70.10">
    <property type="entry name" value="Cysteine proteinases"/>
    <property type="match status" value="1"/>
</dbReference>
<dbReference type="CDD" id="cd02257">
    <property type="entry name" value="Peptidase_C19"/>
    <property type="match status" value="1"/>
</dbReference>
<dbReference type="AlphaFoldDB" id="A0A210QAZ0"/>
<dbReference type="EMBL" id="NEDP02004373">
    <property type="protein sequence ID" value="OWF45889.1"/>
    <property type="molecule type" value="Genomic_DNA"/>
</dbReference>
<dbReference type="GO" id="GO:0016579">
    <property type="term" value="P:protein deubiquitination"/>
    <property type="evidence" value="ECO:0007669"/>
    <property type="project" value="InterPro"/>
</dbReference>
<dbReference type="InterPro" id="IPR018200">
    <property type="entry name" value="USP_CS"/>
</dbReference>
<accession>A0A210QAZ0</accession>
<protein>
    <submittedName>
        <fullName evidence="3">Ubiquitin carboxyl-terminal hydrolase 8</fullName>
    </submittedName>
</protein>
<keyword evidence="3" id="KW-0378">Hydrolase</keyword>
<evidence type="ECO:0000313" key="4">
    <source>
        <dbReference type="Proteomes" id="UP000242188"/>
    </source>
</evidence>
<sequence>MELDVHEAIFKQKEAGHVPTDDNSRDSKEFGESISTLPAKDHPSDRNDEQKLEISENVQNMQQANKDITSEDKDLQVLCFYSDNASKEKDDSDKSDGNLIRGLPNIKASSCYMSTLVQVLAQTPGFTDKLLHNNQNCHVASTLIKLFVEINDTQQGSCDTEEDLHSLVSDLQNNMSERDESYKSGNQNDCHSLYLCLMDALDEEIKGCTSLFEGHARNIFRYSTCDHVEECQPECIRSLLLTVDEVYSSVEDSLKLLEEIVTFNDAEVPCRTCLDEEKRYEDTSTYKQYIVAKPPEILVLQLARFKQDMVSVNEPYRRLYKYQGNVHYPSDLSLPTSIEGPSGRECVHVWYELYGVICHEGSLEEGHYWCYVKKNGWNPDNLYLWHLCADSYVRRLDVNEEWPHSPFAYLLFYKRLKL</sequence>
<dbReference type="PROSITE" id="PS50235">
    <property type="entry name" value="USP_3"/>
    <property type="match status" value="1"/>
</dbReference>
<evidence type="ECO:0000313" key="3">
    <source>
        <dbReference type="EMBL" id="OWF45889.1"/>
    </source>
</evidence>
<dbReference type="InterPro" id="IPR050164">
    <property type="entry name" value="Peptidase_C19"/>
</dbReference>
<evidence type="ECO:0000259" key="2">
    <source>
        <dbReference type="PROSITE" id="PS50235"/>
    </source>
</evidence>
<name>A0A210QAZ0_MIZYE</name>
<dbReference type="InterPro" id="IPR028889">
    <property type="entry name" value="USP"/>
</dbReference>
<reference evidence="3 4" key="1">
    <citation type="journal article" date="2017" name="Nat. Ecol. Evol.">
        <title>Scallop genome provides insights into evolution of bilaterian karyotype and development.</title>
        <authorList>
            <person name="Wang S."/>
            <person name="Zhang J."/>
            <person name="Jiao W."/>
            <person name="Li J."/>
            <person name="Xun X."/>
            <person name="Sun Y."/>
            <person name="Guo X."/>
            <person name="Huan P."/>
            <person name="Dong B."/>
            <person name="Zhang L."/>
            <person name="Hu X."/>
            <person name="Sun X."/>
            <person name="Wang J."/>
            <person name="Zhao C."/>
            <person name="Wang Y."/>
            <person name="Wang D."/>
            <person name="Huang X."/>
            <person name="Wang R."/>
            <person name="Lv J."/>
            <person name="Li Y."/>
            <person name="Zhang Z."/>
            <person name="Liu B."/>
            <person name="Lu W."/>
            <person name="Hui Y."/>
            <person name="Liang J."/>
            <person name="Zhou Z."/>
            <person name="Hou R."/>
            <person name="Li X."/>
            <person name="Liu Y."/>
            <person name="Li H."/>
            <person name="Ning X."/>
            <person name="Lin Y."/>
            <person name="Zhao L."/>
            <person name="Xing Q."/>
            <person name="Dou J."/>
            <person name="Li Y."/>
            <person name="Mao J."/>
            <person name="Guo H."/>
            <person name="Dou H."/>
            <person name="Li T."/>
            <person name="Mu C."/>
            <person name="Jiang W."/>
            <person name="Fu Q."/>
            <person name="Fu X."/>
            <person name="Miao Y."/>
            <person name="Liu J."/>
            <person name="Yu Q."/>
            <person name="Li R."/>
            <person name="Liao H."/>
            <person name="Li X."/>
            <person name="Kong Y."/>
            <person name="Jiang Z."/>
            <person name="Chourrout D."/>
            <person name="Li R."/>
            <person name="Bao Z."/>
        </authorList>
    </citation>
    <scope>NUCLEOTIDE SEQUENCE [LARGE SCALE GENOMIC DNA]</scope>
    <source>
        <strain evidence="3 4">PY_sf001</strain>
    </source>
</reference>
<dbReference type="Proteomes" id="UP000242188">
    <property type="component" value="Unassembled WGS sequence"/>
</dbReference>
<dbReference type="GO" id="GO:0005634">
    <property type="term" value="C:nucleus"/>
    <property type="evidence" value="ECO:0007669"/>
    <property type="project" value="TreeGrafter"/>
</dbReference>
<dbReference type="InterPro" id="IPR001394">
    <property type="entry name" value="Peptidase_C19_UCH"/>
</dbReference>
<dbReference type="Pfam" id="PF00443">
    <property type="entry name" value="UCH"/>
    <property type="match status" value="1"/>
</dbReference>
<dbReference type="PROSITE" id="PS00973">
    <property type="entry name" value="USP_2"/>
    <property type="match status" value="1"/>
</dbReference>
<dbReference type="STRING" id="6573.A0A210QAZ0"/>
<gene>
    <name evidence="3" type="ORF">KP79_PYT07285</name>
</gene>
<feature type="compositionally biased region" description="Basic and acidic residues" evidence="1">
    <location>
        <begin position="39"/>
        <end position="54"/>
    </location>
</feature>
<feature type="domain" description="USP" evidence="2">
    <location>
        <begin position="101"/>
        <end position="416"/>
    </location>
</feature>
<feature type="compositionally biased region" description="Basic and acidic residues" evidence="1">
    <location>
        <begin position="1"/>
        <end position="31"/>
    </location>
</feature>
<dbReference type="InterPro" id="IPR038765">
    <property type="entry name" value="Papain-like_cys_pep_sf"/>
</dbReference>
<dbReference type="SUPFAM" id="SSF54001">
    <property type="entry name" value="Cysteine proteinases"/>
    <property type="match status" value="1"/>
</dbReference>
<dbReference type="PANTHER" id="PTHR24006">
    <property type="entry name" value="UBIQUITIN CARBOXYL-TERMINAL HYDROLASE"/>
    <property type="match status" value="1"/>
</dbReference>
<comment type="caution">
    <text evidence="3">The sequence shown here is derived from an EMBL/GenBank/DDBJ whole genome shotgun (WGS) entry which is preliminary data.</text>
</comment>
<feature type="region of interest" description="Disordered" evidence="1">
    <location>
        <begin position="1"/>
        <end position="58"/>
    </location>
</feature>
<dbReference type="OrthoDB" id="6159555at2759"/>
<proteinExistence type="predicted"/>
<dbReference type="GO" id="GO:0005829">
    <property type="term" value="C:cytosol"/>
    <property type="evidence" value="ECO:0007669"/>
    <property type="project" value="TreeGrafter"/>
</dbReference>
<keyword evidence="4" id="KW-1185">Reference proteome</keyword>